<name>A0A1F8FMB3_9BACT</name>
<dbReference type="FunFam" id="3.90.550.10:FF:000122">
    <property type="entry name" value="Dolichol-phosphate mannosyltransferase subunit 1"/>
    <property type="match status" value="1"/>
</dbReference>
<dbReference type="InterPro" id="IPR029044">
    <property type="entry name" value="Nucleotide-diphossugar_trans"/>
</dbReference>
<dbReference type="AlphaFoldDB" id="A0A1F8FMB3"/>
<keyword evidence="3" id="KW-0808">Transferase</keyword>
<sequence>MEKTIILIPTYNEKENVSALAEAIFGLYPEIPVLVLDDNSPDGTAEAVTKKREQFPNFFVHGRTGTRGFGRSYLDGFNKVLNDGRYDTVVMMDADFSHDPKEIGEMVKKLSQADVVNGSRYIEGGKIENWSWRRKILSRFANWYVRKILGTPIKDMTTGFMCLRKEILRSLDLNSIHSDGYAFLVEIKYRLHKNGFSFIEYPITFRERREGQSKMSSKVIWESVWLPWKLRFKKPSKRV</sequence>
<evidence type="ECO:0000256" key="2">
    <source>
        <dbReference type="ARBA" id="ARBA00022676"/>
    </source>
</evidence>
<dbReference type="EMBL" id="MGJT01000006">
    <property type="protein sequence ID" value="OGN13459.1"/>
    <property type="molecule type" value="Genomic_DNA"/>
</dbReference>
<evidence type="ECO:0000256" key="1">
    <source>
        <dbReference type="ARBA" id="ARBA00006739"/>
    </source>
</evidence>
<dbReference type="InterPro" id="IPR039528">
    <property type="entry name" value="DPM1-like"/>
</dbReference>
<comment type="similarity">
    <text evidence="1">Belongs to the glycosyltransferase 2 family.</text>
</comment>
<evidence type="ECO:0000256" key="3">
    <source>
        <dbReference type="ARBA" id="ARBA00022679"/>
    </source>
</evidence>
<evidence type="ECO:0000259" key="4">
    <source>
        <dbReference type="Pfam" id="PF00535"/>
    </source>
</evidence>
<dbReference type="GO" id="GO:0009247">
    <property type="term" value="P:glycolipid biosynthetic process"/>
    <property type="evidence" value="ECO:0007669"/>
    <property type="project" value="TreeGrafter"/>
</dbReference>
<evidence type="ECO:0000313" key="6">
    <source>
        <dbReference type="Proteomes" id="UP000178197"/>
    </source>
</evidence>
<comment type="caution">
    <text evidence="5">The sequence shown here is derived from an EMBL/GenBank/DDBJ whole genome shotgun (WGS) entry which is preliminary data.</text>
</comment>
<dbReference type="PANTHER" id="PTHR43398">
    <property type="entry name" value="DOLICHOL-PHOSPHATE MANNOSYLTRANSFERASE SUBUNIT 1"/>
    <property type="match status" value="1"/>
</dbReference>
<keyword evidence="2" id="KW-0328">Glycosyltransferase</keyword>
<dbReference type="CDD" id="cd06442">
    <property type="entry name" value="DPM1_like"/>
    <property type="match status" value="1"/>
</dbReference>
<feature type="domain" description="Glycosyltransferase 2-like" evidence="4">
    <location>
        <begin position="6"/>
        <end position="170"/>
    </location>
</feature>
<evidence type="ECO:0000313" key="5">
    <source>
        <dbReference type="EMBL" id="OGN13459.1"/>
    </source>
</evidence>
<gene>
    <name evidence="5" type="ORF">A3C71_00230</name>
</gene>
<dbReference type="GO" id="GO:0016020">
    <property type="term" value="C:membrane"/>
    <property type="evidence" value="ECO:0007669"/>
    <property type="project" value="GOC"/>
</dbReference>
<organism evidence="5 6">
    <name type="scientific">Candidatus Yanofskybacteria bacterium RIFCSPHIGHO2_02_FULL_43_15c</name>
    <dbReference type="NCBI Taxonomy" id="1802679"/>
    <lineage>
        <taxon>Bacteria</taxon>
        <taxon>Candidatus Yanofskyibacteriota</taxon>
    </lineage>
</organism>
<reference evidence="5 6" key="1">
    <citation type="journal article" date="2016" name="Nat. Commun.">
        <title>Thousands of microbial genomes shed light on interconnected biogeochemical processes in an aquifer system.</title>
        <authorList>
            <person name="Anantharaman K."/>
            <person name="Brown C.T."/>
            <person name="Hug L.A."/>
            <person name="Sharon I."/>
            <person name="Castelle C.J."/>
            <person name="Probst A.J."/>
            <person name="Thomas B.C."/>
            <person name="Singh A."/>
            <person name="Wilkins M.J."/>
            <person name="Karaoz U."/>
            <person name="Brodie E.L."/>
            <person name="Williams K.H."/>
            <person name="Hubbard S.S."/>
            <person name="Banfield J.F."/>
        </authorList>
    </citation>
    <scope>NUCLEOTIDE SEQUENCE [LARGE SCALE GENOMIC DNA]</scope>
</reference>
<dbReference type="Pfam" id="PF00535">
    <property type="entry name" value="Glycos_transf_2"/>
    <property type="match status" value="1"/>
</dbReference>
<dbReference type="Gene3D" id="3.90.550.10">
    <property type="entry name" value="Spore Coat Polysaccharide Biosynthesis Protein SpsA, Chain A"/>
    <property type="match status" value="1"/>
</dbReference>
<dbReference type="PANTHER" id="PTHR43398:SF1">
    <property type="entry name" value="DOLICHOL-PHOSPHATE MANNOSYLTRANSFERASE SUBUNIT 1"/>
    <property type="match status" value="1"/>
</dbReference>
<dbReference type="Proteomes" id="UP000178197">
    <property type="component" value="Unassembled WGS sequence"/>
</dbReference>
<dbReference type="InterPro" id="IPR001173">
    <property type="entry name" value="Glyco_trans_2-like"/>
</dbReference>
<proteinExistence type="inferred from homology"/>
<dbReference type="SUPFAM" id="SSF53448">
    <property type="entry name" value="Nucleotide-diphospho-sugar transferases"/>
    <property type="match status" value="1"/>
</dbReference>
<accession>A0A1F8FMB3</accession>
<dbReference type="GO" id="GO:0004582">
    <property type="term" value="F:dolichyl-phosphate beta-D-mannosyltransferase activity"/>
    <property type="evidence" value="ECO:0007669"/>
    <property type="project" value="InterPro"/>
</dbReference>
<protein>
    <recommendedName>
        <fullName evidence="4">Glycosyltransferase 2-like domain-containing protein</fullName>
    </recommendedName>
</protein>